<dbReference type="PROSITE" id="PS50011">
    <property type="entry name" value="PROTEIN_KINASE_DOM"/>
    <property type="match status" value="1"/>
</dbReference>
<reference evidence="4 5" key="1">
    <citation type="submission" date="2020-04" db="EMBL/GenBank/DDBJ databases">
        <title>Advantages and limits of metagenomic assembly and binning of a giant virus.</title>
        <authorList>
            <person name="Schulz F."/>
            <person name="Andreani J."/>
            <person name="Francis R."/>
            <person name="Boudjemaa H."/>
            <person name="Bou Khalil J.Y."/>
            <person name="Lee J."/>
            <person name="La Scola B."/>
            <person name="Woyke T."/>
        </authorList>
    </citation>
    <scope>NUCLEOTIDE SEQUENCE [LARGE SCALE GENOMIC DNA]</scope>
    <source>
        <strain evidence="4 5">FV1/VV64</strain>
    </source>
</reference>
<dbReference type="Gene3D" id="1.10.510.10">
    <property type="entry name" value="Transferase(Phosphotransferase) domain 1"/>
    <property type="match status" value="1"/>
</dbReference>
<evidence type="ECO:0000313" key="4">
    <source>
        <dbReference type="EMBL" id="QKF93659.1"/>
    </source>
</evidence>
<organism evidence="4 5">
    <name type="scientific">Fadolivirus FV1/VV64</name>
    <dbReference type="NCBI Taxonomy" id="3070911"/>
    <lineage>
        <taxon>Viruses</taxon>
        <taxon>Varidnaviria</taxon>
        <taxon>Bamfordvirae</taxon>
        <taxon>Nucleocytoviricota</taxon>
        <taxon>Megaviricetes</taxon>
        <taxon>Imitervirales</taxon>
        <taxon>Mimiviridae</taxon>
        <taxon>Klosneuvirinae</taxon>
        <taxon>Fadolivirus</taxon>
        <taxon>Fadolivirus algeromassiliense</taxon>
    </lineage>
</organism>
<sequence length="476" mass="54840">MSYKGKYNKYKLKYLRLKQQYQTGGTNESTLTENVIDNINKMHLDELMNFDLDSVTKHIRNLIMETKKIGNEHLLNFETIAEIGSGFYGTARKLKVKHDLYKNNVLLLRANDEVLGKYIKVDKLVPEKTLNIVMAEVIAHSTVTLTDCGLPQIYGYFENVTIPNDPYIYYLILSEFVNGTNMLNEIMQNNYSIHNLDNINMIMKWVNDIDTTLQCLHKHDIAHRDVKLDNVIIRKDTTIQADGQTIVNSKAVLIDYGLTCKYLTFCSNKNYVGSLSPIKRNMANDELKSLAIEKQNDYYGLGILILDALSKMIEMRATYQDKTFLSNYLKTPLGEKYDYINNQFARINEFINTVNNINITTTTVTNKALEYIKKGLSWDDITRIDALLQSQQQAKQAQQQLMQQKQEQMNAEAQVRSSYSVYANDQIQELQPQPQPQPQEQPQEQQSSYKMYADDQTQPIPAPQPSQAQSSQTYYS</sequence>
<dbReference type="SMART" id="SM00220">
    <property type="entry name" value="S_TKc"/>
    <property type="match status" value="1"/>
</dbReference>
<evidence type="ECO:0000259" key="3">
    <source>
        <dbReference type="PROSITE" id="PS50011"/>
    </source>
</evidence>
<evidence type="ECO:0000256" key="2">
    <source>
        <dbReference type="SAM" id="MobiDB-lite"/>
    </source>
</evidence>
<feature type="compositionally biased region" description="Low complexity" evidence="2">
    <location>
        <begin position="465"/>
        <end position="476"/>
    </location>
</feature>
<dbReference type="InterPro" id="IPR000719">
    <property type="entry name" value="Prot_kinase_dom"/>
</dbReference>
<evidence type="ECO:0000313" key="5">
    <source>
        <dbReference type="Proteomes" id="UP001162001"/>
    </source>
</evidence>
<feature type="region of interest" description="Disordered" evidence="2">
    <location>
        <begin position="423"/>
        <end position="476"/>
    </location>
</feature>
<dbReference type="InterPro" id="IPR008271">
    <property type="entry name" value="Ser/Thr_kinase_AS"/>
</dbReference>
<dbReference type="InterPro" id="IPR011009">
    <property type="entry name" value="Kinase-like_dom_sf"/>
</dbReference>
<dbReference type="PROSITE" id="PS00108">
    <property type="entry name" value="PROTEIN_KINASE_ST"/>
    <property type="match status" value="1"/>
</dbReference>
<keyword evidence="4" id="KW-0808">Transferase</keyword>
<evidence type="ECO:0000256" key="1">
    <source>
        <dbReference type="SAM" id="Coils"/>
    </source>
</evidence>
<protein>
    <submittedName>
        <fullName evidence="4">Serine/threonine-protein kinase</fullName>
    </submittedName>
</protein>
<gene>
    <name evidence="4" type="ORF">Fadolivirus_1_201</name>
</gene>
<keyword evidence="5" id="KW-1185">Reference proteome</keyword>
<feature type="coiled-coil region" evidence="1">
    <location>
        <begin position="384"/>
        <end position="414"/>
    </location>
</feature>
<name>A0A7D3QVL7_9VIRU</name>
<proteinExistence type="predicted"/>
<dbReference type="Pfam" id="PF00069">
    <property type="entry name" value="Pkinase"/>
    <property type="match status" value="1"/>
</dbReference>
<dbReference type="EMBL" id="MT418680">
    <property type="protein sequence ID" value="QKF93659.1"/>
    <property type="molecule type" value="Genomic_DNA"/>
</dbReference>
<dbReference type="GO" id="GO:0004674">
    <property type="term" value="F:protein serine/threonine kinase activity"/>
    <property type="evidence" value="ECO:0007669"/>
    <property type="project" value="TreeGrafter"/>
</dbReference>
<feature type="domain" description="Protein kinase" evidence="3">
    <location>
        <begin position="77"/>
        <end position="402"/>
    </location>
</feature>
<keyword evidence="4" id="KW-0418">Kinase</keyword>
<dbReference type="Gene3D" id="3.30.200.20">
    <property type="entry name" value="Phosphorylase Kinase, domain 1"/>
    <property type="match status" value="1"/>
</dbReference>
<dbReference type="PANTHER" id="PTHR44167:SF18">
    <property type="entry name" value="PROTEIN KINASE DOMAIN-CONTAINING PROTEIN"/>
    <property type="match status" value="1"/>
</dbReference>
<dbReference type="PANTHER" id="PTHR44167">
    <property type="entry name" value="OVARIAN-SPECIFIC SERINE/THREONINE-PROTEIN KINASE LOK-RELATED"/>
    <property type="match status" value="1"/>
</dbReference>
<keyword evidence="1" id="KW-0175">Coiled coil</keyword>
<accession>A0A7D3QVL7</accession>
<dbReference type="SUPFAM" id="SSF56112">
    <property type="entry name" value="Protein kinase-like (PK-like)"/>
    <property type="match status" value="1"/>
</dbReference>
<dbReference type="GO" id="GO:0005524">
    <property type="term" value="F:ATP binding"/>
    <property type="evidence" value="ECO:0007669"/>
    <property type="project" value="InterPro"/>
</dbReference>
<dbReference type="Proteomes" id="UP001162001">
    <property type="component" value="Segment"/>
</dbReference>